<dbReference type="EMBL" id="HF951689">
    <property type="protein sequence ID" value="CCW34967.1"/>
    <property type="molecule type" value="Genomic_DNA"/>
</dbReference>
<dbReference type="eggNOG" id="COG0741">
    <property type="taxonomic scope" value="Bacteria"/>
</dbReference>
<dbReference type="PATRIC" id="fig|1303518.3.peg.1168"/>
<dbReference type="CDD" id="cd00254">
    <property type="entry name" value="LT-like"/>
    <property type="match status" value="1"/>
</dbReference>
<evidence type="ECO:0000313" key="3">
    <source>
        <dbReference type="EMBL" id="CCW34967.1"/>
    </source>
</evidence>
<evidence type="ECO:0000313" key="4">
    <source>
        <dbReference type="Proteomes" id="UP000014227"/>
    </source>
</evidence>
<feature type="region of interest" description="Disordered" evidence="1">
    <location>
        <begin position="27"/>
        <end position="53"/>
    </location>
</feature>
<keyword evidence="4" id="KW-1185">Reference proteome</keyword>
<protein>
    <submittedName>
        <fullName evidence="3">Soluble lytic murein transglycosylase and related regulatory proteins (Some contain LysM/invasin domains)</fullName>
        <ecNumber evidence="3">3.2.1.-</ecNumber>
    </submittedName>
</protein>
<accession>S0EXE2</accession>
<dbReference type="InterPro" id="IPR008258">
    <property type="entry name" value="Transglycosylase_SLT_dom_1"/>
</dbReference>
<dbReference type="FunCoup" id="S0EXE2">
    <property type="interactions" value="37"/>
</dbReference>
<dbReference type="STRING" id="454171.CP488_00010"/>
<keyword evidence="3" id="KW-0378">Hydrolase</keyword>
<dbReference type="Pfam" id="PF01464">
    <property type="entry name" value="SLT"/>
    <property type="match status" value="1"/>
</dbReference>
<dbReference type="PANTHER" id="PTHR37423">
    <property type="entry name" value="SOLUBLE LYTIC MUREIN TRANSGLYCOSYLASE-RELATED"/>
    <property type="match status" value="1"/>
</dbReference>
<dbReference type="InterPro" id="IPR023346">
    <property type="entry name" value="Lysozyme-like_dom_sf"/>
</dbReference>
<evidence type="ECO:0000256" key="1">
    <source>
        <dbReference type="SAM" id="MobiDB-lite"/>
    </source>
</evidence>
<dbReference type="HOGENOM" id="CLU_065765_1_1_0"/>
<feature type="compositionally biased region" description="Polar residues" evidence="1">
    <location>
        <begin position="27"/>
        <end position="52"/>
    </location>
</feature>
<dbReference type="RefSeq" id="WP_016482512.1">
    <property type="nucleotide sequence ID" value="NC_021487.1"/>
</dbReference>
<dbReference type="Proteomes" id="UP000014227">
    <property type="component" value="Chromosome I"/>
</dbReference>
<proteinExistence type="predicted"/>
<reference evidence="4" key="1">
    <citation type="submission" date="2013-03" db="EMBL/GenBank/DDBJ databases">
        <title>Genome sequence of Chthonomonas calidirosea, the first sequenced genome from the Armatimonadetes phylum (formally candidate division OP10).</title>
        <authorList>
            <person name="Lee K.C.Y."/>
            <person name="Morgan X.C."/>
            <person name="Dunfield P.F."/>
            <person name="Tamas I."/>
            <person name="Houghton K.M."/>
            <person name="Vyssotski M."/>
            <person name="Ryan J.L.J."/>
            <person name="Lagutin K."/>
            <person name="McDonald I.R."/>
            <person name="Stott M.B."/>
        </authorList>
    </citation>
    <scope>NUCLEOTIDE SEQUENCE [LARGE SCALE GENOMIC DNA]</scope>
    <source>
        <strain evidence="4">DSM 23976 / ICMP 18418 / T49</strain>
    </source>
</reference>
<keyword evidence="3" id="KW-0326">Glycosidase</keyword>
<sequence length="205" mass="21795">MMSHLEATLARIQQIESRLQMLTNPPITSAAASAPDPNTLSGMMSSTDSPPTSIAPFPLTLQAALTNSSTTAPHFAPYIEGLINKYAALNGLSPNLVRAVIAQESDGNPKEVSNKGAMGLMQLMPEEVQEFGVTDPFDPEQNIAAGTRLLAGLLRKFNGSLPLALAAYNAGAHAVQKYNGIPPYPETQNYVRRILGMLGQQPPSP</sequence>
<dbReference type="OrthoDB" id="9801695at2"/>
<gene>
    <name evidence="3" type="ORF">CCALI_01148</name>
</gene>
<dbReference type="SUPFAM" id="SSF53955">
    <property type="entry name" value="Lysozyme-like"/>
    <property type="match status" value="1"/>
</dbReference>
<dbReference type="InParanoid" id="S0EXE2"/>
<dbReference type="PANTHER" id="PTHR37423:SF2">
    <property type="entry name" value="MEMBRANE-BOUND LYTIC MUREIN TRANSGLYCOSYLASE C"/>
    <property type="match status" value="1"/>
</dbReference>
<dbReference type="GO" id="GO:0016798">
    <property type="term" value="F:hydrolase activity, acting on glycosyl bonds"/>
    <property type="evidence" value="ECO:0007669"/>
    <property type="project" value="UniProtKB-KW"/>
</dbReference>
<dbReference type="KEGG" id="ccz:CCALI_01148"/>
<dbReference type="AlphaFoldDB" id="S0EXE2"/>
<dbReference type="Gene3D" id="1.10.530.10">
    <property type="match status" value="1"/>
</dbReference>
<evidence type="ECO:0000259" key="2">
    <source>
        <dbReference type="Pfam" id="PF01464"/>
    </source>
</evidence>
<name>S0EXE2_CHTCT</name>
<organism evidence="3 4">
    <name type="scientific">Chthonomonas calidirosea (strain DSM 23976 / ICMP 18418 / T49)</name>
    <dbReference type="NCBI Taxonomy" id="1303518"/>
    <lineage>
        <taxon>Bacteria</taxon>
        <taxon>Bacillati</taxon>
        <taxon>Armatimonadota</taxon>
        <taxon>Chthonomonadia</taxon>
        <taxon>Chthonomonadales</taxon>
        <taxon>Chthonomonadaceae</taxon>
        <taxon>Chthonomonas</taxon>
    </lineage>
</organism>
<feature type="domain" description="Transglycosylase SLT" evidence="2">
    <location>
        <begin position="82"/>
        <end position="186"/>
    </location>
</feature>
<dbReference type="EC" id="3.2.1.-" evidence="3"/>